<dbReference type="Pfam" id="PF08282">
    <property type="entry name" value="Hydrolase_3"/>
    <property type="match status" value="1"/>
</dbReference>
<dbReference type="PROSITE" id="PS01229">
    <property type="entry name" value="COF_2"/>
    <property type="match status" value="1"/>
</dbReference>
<dbReference type="STRING" id="930146.SAMN05192533_101320"/>
<dbReference type="SUPFAM" id="SSF56784">
    <property type="entry name" value="HAD-like"/>
    <property type="match status" value="1"/>
</dbReference>
<dbReference type="PANTHER" id="PTHR10000">
    <property type="entry name" value="PHOSPHOSERINE PHOSPHATASE"/>
    <property type="match status" value="1"/>
</dbReference>
<organism evidence="1 2">
    <name type="scientific">Mesobacillus persicus</name>
    <dbReference type="NCBI Taxonomy" id="930146"/>
    <lineage>
        <taxon>Bacteria</taxon>
        <taxon>Bacillati</taxon>
        <taxon>Bacillota</taxon>
        <taxon>Bacilli</taxon>
        <taxon>Bacillales</taxon>
        <taxon>Bacillaceae</taxon>
        <taxon>Mesobacillus</taxon>
    </lineage>
</organism>
<keyword evidence="2" id="KW-1185">Reference proteome</keyword>
<dbReference type="NCBIfam" id="TIGR00099">
    <property type="entry name" value="Cof-subfamily"/>
    <property type="match status" value="1"/>
</dbReference>
<dbReference type="AlphaFoldDB" id="A0A1H7WAQ2"/>
<dbReference type="NCBIfam" id="TIGR01484">
    <property type="entry name" value="HAD-SF-IIB"/>
    <property type="match status" value="1"/>
</dbReference>
<dbReference type="SFLD" id="SFLDS00003">
    <property type="entry name" value="Haloacid_Dehalogenase"/>
    <property type="match status" value="1"/>
</dbReference>
<dbReference type="EMBL" id="FOBW01000001">
    <property type="protein sequence ID" value="SEM18007.1"/>
    <property type="molecule type" value="Genomic_DNA"/>
</dbReference>
<gene>
    <name evidence="1" type="ORF">SAMN05192533_101320</name>
</gene>
<dbReference type="GO" id="GO:0016791">
    <property type="term" value="F:phosphatase activity"/>
    <property type="evidence" value="ECO:0007669"/>
    <property type="project" value="UniProtKB-ARBA"/>
</dbReference>
<name>A0A1H7WAQ2_9BACI</name>
<dbReference type="GO" id="GO:0000287">
    <property type="term" value="F:magnesium ion binding"/>
    <property type="evidence" value="ECO:0007669"/>
    <property type="project" value="TreeGrafter"/>
</dbReference>
<dbReference type="InterPro" id="IPR006379">
    <property type="entry name" value="HAD-SF_hydro_IIB"/>
</dbReference>
<accession>A0A1H7WAQ2</accession>
<dbReference type="PANTHER" id="PTHR10000:SF25">
    <property type="entry name" value="PHOSPHATASE YKRA-RELATED"/>
    <property type="match status" value="1"/>
</dbReference>
<protein>
    <recommendedName>
        <fullName evidence="3">Cof subfamily of IIB subfamily of haloacid dehalogenase superfamily/HAD-superfamily hydrolase, subfamily IIB</fullName>
    </recommendedName>
</protein>
<dbReference type="SFLD" id="SFLDG01140">
    <property type="entry name" value="C2.B:_Phosphomannomutase_and_P"/>
    <property type="match status" value="1"/>
</dbReference>
<dbReference type="OrthoDB" id="9810101at2"/>
<dbReference type="Gene3D" id="3.30.1240.10">
    <property type="match status" value="1"/>
</dbReference>
<dbReference type="RefSeq" id="WP_090740504.1">
    <property type="nucleotide sequence ID" value="NZ_FOBW01000001.1"/>
</dbReference>
<evidence type="ECO:0000313" key="2">
    <source>
        <dbReference type="Proteomes" id="UP000198553"/>
    </source>
</evidence>
<proteinExistence type="predicted"/>
<dbReference type="InterPro" id="IPR036412">
    <property type="entry name" value="HAD-like_sf"/>
</dbReference>
<dbReference type="Proteomes" id="UP000198553">
    <property type="component" value="Unassembled WGS sequence"/>
</dbReference>
<dbReference type="InterPro" id="IPR000150">
    <property type="entry name" value="Cof"/>
</dbReference>
<reference evidence="2" key="1">
    <citation type="submission" date="2016-10" db="EMBL/GenBank/DDBJ databases">
        <authorList>
            <person name="Varghese N."/>
            <person name="Submissions S."/>
        </authorList>
    </citation>
    <scope>NUCLEOTIDE SEQUENCE [LARGE SCALE GENOMIC DNA]</scope>
    <source>
        <strain evidence="2">B48,IBRC-M 10115,DSM 25386,CECT 8001</strain>
    </source>
</reference>
<evidence type="ECO:0000313" key="1">
    <source>
        <dbReference type="EMBL" id="SEM18007.1"/>
    </source>
</evidence>
<evidence type="ECO:0008006" key="3">
    <source>
        <dbReference type="Google" id="ProtNLM"/>
    </source>
</evidence>
<dbReference type="InterPro" id="IPR023214">
    <property type="entry name" value="HAD_sf"/>
</dbReference>
<dbReference type="GO" id="GO:0005829">
    <property type="term" value="C:cytosol"/>
    <property type="evidence" value="ECO:0007669"/>
    <property type="project" value="TreeGrafter"/>
</dbReference>
<sequence>MTAYKILFLDIDGTLLRPDHTMEQSTKKAISQVQKQGIETVLATGRPIHEITELGTELKIESFIGYNGALALYKGEKVFAEPMDVKSVEYFLEVAAIHKHDIVLYSSTTNFFTSLESPKVKAFIETFDLRKNENYTDDNVGDILGMTIITDSETGNDRYSLEEGIHFSQVHVNGMRHCFDVIRDKVNKGVGIQVLLDRLGIPKSSAIAFGDGMNDKEMLSTVGEGFAMGNAHENLFQYAKHKTTSVTDSGVYNGLKSLGLIEE</sequence>
<dbReference type="Gene3D" id="3.40.50.1000">
    <property type="entry name" value="HAD superfamily/HAD-like"/>
    <property type="match status" value="1"/>
</dbReference>